<proteinExistence type="predicted"/>
<dbReference type="InterPro" id="IPR036378">
    <property type="entry name" value="FAS1_dom_sf"/>
</dbReference>
<dbReference type="InterPro" id="IPR050904">
    <property type="entry name" value="Adhesion/Biosynth-related"/>
</dbReference>
<sequence length="200" mass="21341">MIKKIILTTIFNLAIVTAFAQIKDPFTPKFAKSPNKEKTAGGSIMLPELSISENISKAKDCSVLFDAIKAAGLVTTFESKGPITVFAPVNSAFAKISAGKLDSLLMPENQYQLSSIVTYHAIAGKVTANDIAKNIKEHKGRGTFTTLAGTKLIATIDANSNIVLTDETGGQCTISQSNFKQSNGMLHIVNGVLMPKPRVI</sequence>
<reference evidence="3" key="1">
    <citation type="submission" date="2020-10" db="EMBL/GenBank/DDBJ databases">
        <title>Mucilaginibacter mali sp. nov., isolated from rhizosphere soil of apple orchard.</title>
        <authorList>
            <person name="Lee J.-S."/>
            <person name="Kim H.S."/>
            <person name="Kim J.-S."/>
        </authorList>
    </citation>
    <scope>NUCLEOTIDE SEQUENCE</scope>
    <source>
        <strain evidence="3">KCTC 22746</strain>
    </source>
</reference>
<dbReference type="PANTHER" id="PTHR10900">
    <property type="entry name" value="PERIOSTIN-RELATED"/>
    <property type="match status" value="1"/>
</dbReference>
<feature type="domain" description="FAS1" evidence="2">
    <location>
        <begin position="48"/>
        <end position="193"/>
    </location>
</feature>
<dbReference type="SUPFAM" id="SSF82153">
    <property type="entry name" value="FAS1 domain"/>
    <property type="match status" value="1"/>
</dbReference>
<gene>
    <name evidence="3" type="ORF">IRJ16_09590</name>
</gene>
<dbReference type="InterPro" id="IPR000782">
    <property type="entry name" value="FAS1_domain"/>
</dbReference>
<accession>A0A929PWJ0</accession>
<keyword evidence="1" id="KW-0732">Signal</keyword>
<comment type="caution">
    <text evidence="3">The sequence shown here is derived from an EMBL/GenBank/DDBJ whole genome shotgun (WGS) entry which is preliminary data.</text>
</comment>
<dbReference type="Pfam" id="PF02469">
    <property type="entry name" value="Fasciclin"/>
    <property type="match status" value="1"/>
</dbReference>
<keyword evidence="4" id="KW-1185">Reference proteome</keyword>
<evidence type="ECO:0000313" key="4">
    <source>
        <dbReference type="Proteomes" id="UP000622475"/>
    </source>
</evidence>
<dbReference type="Gene3D" id="2.30.180.10">
    <property type="entry name" value="FAS1 domain"/>
    <property type="match status" value="1"/>
</dbReference>
<dbReference type="Proteomes" id="UP000622475">
    <property type="component" value="Unassembled WGS sequence"/>
</dbReference>
<protein>
    <submittedName>
        <fullName evidence="3">Fasciclin domain-containing protein</fullName>
    </submittedName>
</protein>
<feature type="signal peptide" evidence="1">
    <location>
        <begin position="1"/>
        <end position="20"/>
    </location>
</feature>
<evidence type="ECO:0000256" key="1">
    <source>
        <dbReference type="SAM" id="SignalP"/>
    </source>
</evidence>
<dbReference type="RefSeq" id="WP_194111326.1">
    <property type="nucleotide sequence ID" value="NZ_JADFFL010000003.1"/>
</dbReference>
<evidence type="ECO:0000259" key="2">
    <source>
        <dbReference type="PROSITE" id="PS50213"/>
    </source>
</evidence>
<evidence type="ECO:0000313" key="3">
    <source>
        <dbReference type="EMBL" id="MBE9662136.1"/>
    </source>
</evidence>
<feature type="chain" id="PRO_5038011375" evidence="1">
    <location>
        <begin position="21"/>
        <end position="200"/>
    </location>
</feature>
<organism evidence="3 4">
    <name type="scientific">Mucilaginibacter myungsuensis</name>
    <dbReference type="NCBI Taxonomy" id="649104"/>
    <lineage>
        <taxon>Bacteria</taxon>
        <taxon>Pseudomonadati</taxon>
        <taxon>Bacteroidota</taxon>
        <taxon>Sphingobacteriia</taxon>
        <taxon>Sphingobacteriales</taxon>
        <taxon>Sphingobacteriaceae</taxon>
        <taxon>Mucilaginibacter</taxon>
    </lineage>
</organism>
<dbReference type="PROSITE" id="PS50213">
    <property type="entry name" value="FAS1"/>
    <property type="match status" value="1"/>
</dbReference>
<dbReference type="SMART" id="SM00554">
    <property type="entry name" value="FAS1"/>
    <property type="match status" value="1"/>
</dbReference>
<dbReference type="EMBL" id="JADFFL010000003">
    <property type="protein sequence ID" value="MBE9662136.1"/>
    <property type="molecule type" value="Genomic_DNA"/>
</dbReference>
<dbReference type="AlphaFoldDB" id="A0A929PWJ0"/>
<name>A0A929PWJ0_9SPHI</name>
<dbReference type="PANTHER" id="PTHR10900:SF77">
    <property type="entry name" value="FI19380P1"/>
    <property type="match status" value="1"/>
</dbReference>